<reference evidence="1 2" key="2">
    <citation type="journal article" date="2022" name="Mol. Ecol. Resour.">
        <title>The genomes of chicory, endive, great burdock and yacon provide insights into Asteraceae paleo-polyploidization history and plant inulin production.</title>
        <authorList>
            <person name="Fan W."/>
            <person name="Wang S."/>
            <person name="Wang H."/>
            <person name="Wang A."/>
            <person name="Jiang F."/>
            <person name="Liu H."/>
            <person name="Zhao H."/>
            <person name="Xu D."/>
            <person name="Zhang Y."/>
        </authorList>
    </citation>
    <scope>NUCLEOTIDE SEQUENCE [LARGE SCALE GENOMIC DNA]</scope>
    <source>
        <strain evidence="2">cv. Yunnan</strain>
        <tissue evidence="1">Leaves</tissue>
    </source>
</reference>
<accession>A0ACB9DDN6</accession>
<dbReference type="Proteomes" id="UP001056120">
    <property type="component" value="Linkage Group LG19"/>
</dbReference>
<organism evidence="1 2">
    <name type="scientific">Smallanthus sonchifolius</name>
    <dbReference type="NCBI Taxonomy" id="185202"/>
    <lineage>
        <taxon>Eukaryota</taxon>
        <taxon>Viridiplantae</taxon>
        <taxon>Streptophyta</taxon>
        <taxon>Embryophyta</taxon>
        <taxon>Tracheophyta</taxon>
        <taxon>Spermatophyta</taxon>
        <taxon>Magnoliopsida</taxon>
        <taxon>eudicotyledons</taxon>
        <taxon>Gunneridae</taxon>
        <taxon>Pentapetalae</taxon>
        <taxon>asterids</taxon>
        <taxon>campanulids</taxon>
        <taxon>Asterales</taxon>
        <taxon>Asteraceae</taxon>
        <taxon>Asteroideae</taxon>
        <taxon>Heliantheae alliance</taxon>
        <taxon>Millerieae</taxon>
        <taxon>Smallanthus</taxon>
    </lineage>
</organism>
<evidence type="ECO:0000313" key="1">
    <source>
        <dbReference type="EMBL" id="KAI3744371.1"/>
    </source>
</evidence>
<name>A0ACB9DDN6_9ASTR</name>
<gene>
    <name evidence="1" type="ORF">L1987_57450</name>
</gene>
<keyword evidence="2" id="KW-1185">Reference proteome</keyword>
<dbReference type="EMBL" id="CM042036">
    <property type="protein sequence ID" value="KAI3744371.1"/>
    <property type="molecule type" value="Genomic_DNA"/>
</dbReference>
<protein>
    <submittedName>
        <fullName evidence="1">Uncharacterized protein</fullName>
    </submittedName>
</protein>
<reference evidence="2" key="1">
    <citation type="journal article" date="2022" name="Mol. Ecol. Resour.">
        <title>The genomes of chicory, endive, great burdock and yacon provide insights into Asteraceae palaeo-polyploidization history and plant inulin production.</title>
        <authorList>
            <person name="Fan W."/>
            <person name="Wang S."/>
            <person name="Wang H."/>
            <person name="Wang A."/>
            <person name="Jiang F."/>
            <person name="Liu H."/>
            <person name="Zhao H."/>
            <person name="Xu D."/>
            <person name="Zhang Y."/>
        </authorList>
    </citation>
    <scope>NUCLEOTIDE SEQUENCE [LARGE SCALE GENOMIC DNA]</scope>
    <source>
        <strain evidence="2">cv. Yunnan</strain>
    </source>
</reference>
<comment type="caution">
    <text evidence="1">The sequence shown here is derived from an EMBL/GenBank/DDBJ whole genome shotgun (WGS) entry which is preliminary data.</text>
</comment>
<proteinExistence type="predicted"/>
<sequence>MVGDEVEDGNSTLVCVDVDSGGELDEANASMLVVDVDSELHPEGFDVAVAETFANLIPNSPLLFIGSMNIIVAYEMG</sequence>
<evidence type="ECO:0000313" key="2">
    <source>
        <dbReference type="Proteomes" id="UP001056120"/>
    </source>
</evidence>